<name>A0A6I9QND5_ELAGV</name>
<dbReference type="PROSITE" id="PS01220">
    <property type="entry name" value="PBP"/>
    <property type="match status" value="1"/>
</dbReference>
<organism evidence="2 3">
    <name type="scientific">Elaeis guineensis var. tenera</name>
    <name type="common">Oil palm</name>
    <dbReference type="NCBI Taxonomy" id="51953"/>
    <lineage>
        <taxon>Eukaryota</taxon>
        <taxon>Viridiplantae</taxon>
        <taxon>Streptophyta</taxon>
        <taxon>Embryophyta</taxon>
        <taxon>Tracheophyta</taxon>
        <taxon>Spermatophyta</taxon>
        <taxon>Magnoliopsida</taxon>
        <taxon>Liliopsida</taxon>
        <taxon>Arecaceae</taxon>
        <taxon>Arecoideae</taxon>
        <taxon>Cocoseae</taxon>
        <taxon>Elaeidinae</taxon>
        <taxon>Elaeis</taxon>
    </lineage>
</organism>
<dbReference type="PANTHER" id="PTHR11362">
    <property type="entry name" value="PHOSPHATIDYLETHANOLAMINE-BINDING PROTEIN"/>
    <property type="match status" value="1"/>
</dbReference>
<gene>
    <name evidence="3" type="primary">LOC105038131</name>
</gene>
<accession>A0A6I9QND5</accession>
<proteinExistence type="inferred from homology"/>
<protein>
    <submittedName>
        <fullName evidence="3">Protein HEADING DATE 3A</fullName>
    </submittedName>
</protein>
<dbReference type="InterPro" id="IPR001858">
    <property type="entry name" value="Phosphatidylethanolamine-bd_CS"/>
</dbReference>
<dbReference type="InterPro" id="IPR035810">
    <property type="entry name" value="PEBP_euk"/>
</dbReference>
<dbReference type="PANTHER" id="PTHR11362:SF98">
    <property type="entry name" value="PROTEIN FLOWERING LOCUS T"/>
    <property type="match status" value="1"/>
</dbReference>
<dbReference type="CDD" id="cd00866">
    <property type="entry name" value="PEBP_euk"/>
    <property type="match status" value="1"/>
</dbReference>
<dbReference type="AlphaFoldDB" id="A0A6I9QND5"/>
<dbReference type="RefSeq" id="XP_010912140.1">
    <property type="nucleotide sequence ID" value="XM_010913838.3"/>
</dbReference>
<dbReference type="InParanoid" id="A0A6I9QND5"/>
<comment type="similarity">
    <text evidence="1">Belongs to the phosphatidylethanolamine-binding protein family.</text>
</comment>
<dbReference type="Gene3D" id="3.90.280.10">
    <property type="entry name" value="PEBP-like"/>
    <property type="match status" value="1"/>
</dbReference>
<dbReference type="GeneID" id="105038131"/>
<sequence>MIRGRDPLVLGQIIGDVLDPFVRSASMRVVYNGKELTNGTGLRPSAVEHEPWVEIGGNDQRRLYTLVMVDPDAPSPSNPTYREYLHWLVTDIPETADANFGNTIVSYESPRPSAGIHRIVFVLFRQETRQTVDAPGWRQNFETRDFAAYYNLGPPAAALYFNCQRESGCGGRR</sequence>
<dbReference type="SUPFAM" id="SSF49777">
    <property type="entry name" value="PEBP-like"/>
    <property type="match status" value="1"/>
</dbReference>
<dbReference type="OrthoDB" id="2506647at2759"/>
<dbReference type="KEGG" id="egu:105038131"/>
<dbReference type="Proteomes" id="UP000504607">
    <property type="component" value="Chromosome 2"/>
</dbReference>
<dbReference type="SMR" id="A0A6I9QND5"/>
<keyword evidence="2" id="KW-1185">Reference proteome</keyword>
<evidence type="ECO:0000313" key="2">
    <source>
        <dbReference type="Proteomes" id="UP000504607"/>
    </source>
</evidence>
<reference evidence="3" key="1">
    <citation type="submission" date="2025-08" db="UniProtKB">
        <authorList>
            <consortium name="RefSeq"/>
        </authorList>
    </citation>
    <scope>IDENTIFICATION</scope>
</reference>
<evidence type="ECO:0000256" key="1">
    <source>
        <dbReference type="ARBA" id="ARBA00007091"/>
    </source>
</evidence>
<dbReference type="FunFam" id="3.90.280.10:FF:000001">
    <property type="entry name" value="Terminal flower 1"/>
    <property type="match status" value="1"/>
</dbReference>
<dbReference type="InterPro" id="IPR036610">
    <property type="entry name" value="PEBP-like_sf"/>
</dbReference>
<dbReference type="InterPro" id="IPR008914">
    <property type="entry name" value="PEBP"/>
</dbReference>
<dbReference type="Pfam" id="PF01161">
    <property type="entry name" value="PBP"/>
    <property type="match status" value="1"/>
</dbReference>
<evidence type="ECO:0000313" key="3">
    <source>
        <dbReference type="RefSeq" id="XP_010912140.1"/>
    </source>
</evidence>